<reference evidence="7" key="1">
    <citation type="journal article" date="2019" name="Int. J. Syst. Evol. Microbiol.">
        <title>The Global Catalogue of Microorganisms (GCM) 10K type strain sequencing project: providing services to taxonomists for standard genome sequencing and annotation.</title>
        <authorList>
            <consortium name="The Broad Institute Genomics Platform"/>
            <consortium name="The Broad Institute Genome Sequencing Center for Infectious Disease"/>
            <person name="Wu L."/>
            <person name="Ma J."/>
        </authorList>
    </citation>
    <scope>NUCLEOTIDE SEQUENCE [LARGE SCALE GENOMIC DNA]</scope>
    <source>
        <strain evidence="7">KCTC 42282</strain>
    </source>
</reference>
<feature type="DNA-binding region" description="H-T-H motif" evidence="4">
    <location>
        <begin position="18"/>
        <end position="37"/>
    </location>
</feature>
<dbReference type="EMBL" id="JBHRYC010000115">
    <property type="protein sequence ID" value="MFC3640115.1"/>
    <property type="molecule type" value="Genomic_DNA"/>
</dbReference>
<dbReference type="Proteomes" id="UP001595704">
    <property type="component" value="Unassembled WGS sequence"/>
</dbReference>
<evidence type="ECO:0000256" key="1">
    <source>
        <dbReference type="ARBA" id="ARBA00023015"/>
    </source>
</evidence>
<dbReference type="PROSITE" id="PS50977">
    <property type="entry name" value="HTH_TETR_2"/>
    <property type="match status" value="1"/>
</dbReference>
<evidence type="ECO:0000256" key="2">
    <source>
        <dbReference type="ARBA" id="ARBA00023125"/>
    </source>
</evidence>
<dbReference type="Pfam" id="PF00440">
    <property type="entry name" value="TetR_N"/>
    <property type="match status" value="1"/>
</dbReference>
<dbReference type="InterPro" id="IPR011075">
    <property type="entry name" value="TetR_C"/>
</dbReference>
<feature type="domain" description="HTH tetR-type" evidence="5">
    <location>
        <begin position="1"/>
        <end position="55"/>
    </location>
</feature>
<dbReference type="SUPFAM" id="SSF46689">
    <property type="entry name" value="Homeodomain-like"/>
    <property type="match status" value="1"/>
</dbReference>
<protein>
    <submittedName>
        <fullName evidence="6">TetR/AcrR family transcriptional regulator</fullName>
    </submittedName>
</protein>
<evidence type="ECO:0000256" key="3">
    <source>
        <dbReference type="ARBA" id="ARBA00023163"/>
    </source>
</evidence>
<gene>
    <name evidence="6" type="ORF">ACFONL_22505</name>
</gene>
<comment type="caution">
    <text evidence="6">The sequence shown here is derived from an EMBL/GenBank/DDBJ whole genome shotgun (WGS) entry which is preliminary data.</text>
</comment>
<evidence type="ECO:0000256" key="4">
    <source>
        <dbReference type="PROSITE-ProRule" id="PRU00335"/>
    </source>
</evidence>
<organism evidence="6 7">
    <name type="scientific">Camelimonas fluminis</name>
    <dbReference type="NCBI Taxonomy" id="1576911"/>
    <lineage>
        <taxon>Bacteria</taxon>
        <taxon>Pseudomonadati</taxon>
        <taxon>Pseudomonadota</taxon>
        <taxon>Alphaproteobacteria</taxon>
        <taxon>Hyphomicrobiales</taxon>
        <taxon>Chelatococcaceae</taxon>
        <taxon>Camelimonas</taxon>
    </lineage>
</organism>
<dbReference type="PANTHER" id="PTHR47506">
    <property type="entry name" value="TRANSCRIPTIONAL REGULATORY PROTEIN"/>
    <property type="match status" value="1"/>
</dbReference>
<keyword evidence="7" id="KW-1185">Reference proteome</keyword>
<evidence type="ECO:0000313" key="6">
    <source>
        <dbReference type="EMBL" id="MFC3640115.1"/>
    </source>
</evidence>
<evidence type="ECO:0000313" key="7">
    <source>
        <dbReference type="Proteomes" id="UP001595704"/>
    </source>
</evidence>
<sequence length="199" mass="20946">MIVAAMGLIAEKGVARTTLADVGVAAGYSRGLPVERFGSKLGLLNAMIDSADAWFAEQAPMQVRDLRGLAAVRARIAAHVEGGLKSPVGARFVHYLYVDAAFGVTELRPRMQALMRTFAAGFQNHLEEARDAGEIAPDADCEKLAAVIVAMVRGVFVEWVLTEGATDLRALSPLMQEMATAAIARAGGGSAPCKEAPPP</sequence>
<accession>A0ABV7UNR4</accession>
<evidence type="ECO:0000259" key="5">
    <source>
        <dbReference type="PROSITE" id="PS50977"/>
    </source>
</evidence>
<dbReference type="Pfam" id="PF16925">
    <property type="entry name" value="TetR_C_13"/>
    <property type="match status" value="1"/>
</dbReference>
<keyword evidence="2 4" id="KW-0238">DNA-binding</keyword>
<name>A0ABV7UNR4_9HYPH</name>
<keyword evidence="3" id="KW-0804">Transcription</keyword>
<dbReference type="InterPro" id="IPR009057">
    <property type="entry name" value="Homeodomain-like_sf"/>
</dbReference>
<dbReference type="SUPFAM" id="SSF48498">
    <property type="entry name" value="Tetracyclin repressor-like, C-terminal domain"/>
    <property type="match status" value="1"/>
</dbReference>
<dbReference type="Gene3D" id="1.10.357.10">
    <property type="entry name" value="Tetracycline Repressor, domain 2"/>
    <property type="match status" value="1"/>
</dbReference>
<dbReference type="RefSeq" id="WP_191321232.1">
    <property type="nucleotide sequence ID" value="NZ_BNCG01000053.1"/>
</dbReference>
<proteinExistence type="predicted"/>
<dbReference type="InterPro" id="IPR036271">
    <property type="entry name" value="Tet_transcr_reg_TetR-rel_C_sf"/>
</dbReference>
<keyword evidence="1" id="KW-0805">Transcription regulation</keyword>
<dbReference type="PANTHER" id="PTHR47506:SF6">
    <property type="entry name" value="HTH-TYPE TRANSCRIPTIONAL REPRESSOR NEMR"/>
    <property type="match status" value="1"/>
</dbReference>
<dbReference type="InterPro" id="IPR001647">
    <property type="entry name" value="HTH_TetR"/>
</dbReference>